<keyword evidence="2" id="KW-0143">Chaperone</keyword>
<dbReference type="SUPFAM" id="SSF46565">
    <property type="entry name" value="Chaperone J-domain"/>
    <property type="match status" value="1"/>
</dbReference>
<dbReference type="SUPFAM" id="SSF47144">
    <property type="entry name" value="HSC20 (HSCB), C-terminal oligomerisation domain"/>
    <property type="match status" value="1"/>
</dbReference>
<dbReference type="Gene3D" id="1.10.287.110">
    <property type="entry name" value="DnaJ domain"/>
    <property type="match status" value="1"/>
</dbReference>
<dbReference type="GO" id="GO:0051259">
    <property type="term" value="P:protein complex oligomerization"/>
    <property type="evidence" value="ECO:0007669"/>
    <property type="project" value="InterPro"/>
</dbReference>
<dbReference type="GO" id="GO:0051087">
    <property type="term" value="F:protein-folding chaperone binding"/>
    <property type="evidence" value="ECO:0007669"/>
    <property type="project" value="InterPro"/>
</dbReference>
<dbReference type="Pfam" id="PF07743">
    <property type="entry name" value="HSCB_C"/>
    <property type="match status" value="1"/>
</dbReference>
<evidence type="ECO:0000256" key="2">
    <source>
        <dbReference type="ARBA" id="ARBA00023186"/>
    </source>
</evidence>
<dbReference type="PANTHER" id="PTHR14021">
    <property type="entry name" value="IRON-SULFUR CLUSTER CO-CHAPERONE PROTEIN HSCB"/>
    <property type="match status" value="1"/>
</dbReference>
<dbReference type="InterPro" id="IPR004640">
    <property type="entry name" value="HscB"/>
</dbReference>
<dbReference type="SMART" id="SM00271">
    <property type="entry name" value="DnaJ"/>
    <property type="match status" value="1"/>
</dbReference>
<evidence type="ECO:0000256" key="1">
    <source>
        <dbReference type="ARBA" id="ARBA00010476"/>
    </source>
</evidence>
<dbReference type="InterPro" id="IPR009073">
    <property type="entry name" value="HscB_oligo_C"/>
</dbReference>
<dbReference type="GO" id="GO:0001671">
    <property type="term" value="F:ATPase activator activity"/>
    <property type="evidence" value="ECO:0007669"/>
    <property type="project" value="InterPro"/>
</dbReference>
<dbReference type="PROSITE" id="PS50076">
    <property type="entry name" value="DNAJ_2"/>
    <property type="match status" value="1"/>
</dbReference>
<dbReference type="PANTHER" id="PTHR14021:SF15">
    <property type="entry name" value="IRON-SULFUR CLUSTER CO-CHAPERONE PROTEIN HSCB"/>
    <property type="match status" value="1"/>
</dbReference>
<reference evidence="4 5" key="1">
    <citation type="submission" date="2006-10" db="EMBL/GenBank/DDBJ databases">
        <title>The Genome Sequence of Batrachochytrium dendrobatidis JEL423.</title>
        <authorList>
            <consortium name="The Broad Institute Genome Sequencing Platform"/>
            <person name="Birren B."/>
            <person name="Lander E."/>
            <person name="Galagan J."/>
            <person name="Cuomo C."/>
            <person name="Devon K."/>
            <person name="Jaffe D."/>
            <person name="Butler J."/>
            <person name="Alvarez P."/>
            <person name="Gnerre S."/>
            <person name="Grabherr M."/>
            <person name="Kleber M."/>
            <person name="Mauceli E."/>
            <person name="Brockman W."/>
            <person name="Young S."/>
            <person name="LaButti K."/>
            <person name="Sykes S."/>
            <person name="DeCaprio D."/>
            <person name="Crawford M."/>
            <person name="Koehrsen M."/>
            <person name="Engels R."/>
            <person name="Montgomery P."/>
            <person name="Pearson M."/>
            <person name="Howarth C."/>
            <person name="Larson L."/>
            <person name="White J."/>
            <person name="O'Leary S."/>
            <person name="Kodira C."/>
            <person name="Zeng Q."/>
            <person name="Yandava C."/>
            <person name="Alvarado L."/>
            <person name="Longcore J."/>
            <person name="James T."/>
        </authorList>
    </citation>
    <scope>NUCLEOTIDE SEQUENCE [LARGE SCALE GENOMIC DNA]</scope>
    <source>
        <strain evidence="4 5">JEL423</strain>
    </source>
</reference>
<evidence type="ECO:0000259" key="3">
    <source>
        <dbReference type="PROSITE" id="PS50076"/>
    </source>
</evidence>
<dbReference type="OrthoDB" id="448954at2759"/>
<dbReference type="InterPro" id="IPR036869">
    <property type="entry name" value="J_dom_sf"/>
</dbReference>
<dbReference type="Proteomes" id="UP000077115">
    <property type="component" value="Unassembled WGS sequence"/>
</dbReference>
<dbReference type="eggNOG" id="KOG3192">
    <property type="taxonomic scope" value="Eukaryota"/>
</dbReference>
<feature type="domain" description="J" evidence="3">
    <location>
        <begin position="130"/>
        <end position="207"/>
    </location>
</feature>
<dbReference type="STRING" id="403673.A0A177WYR9"/>
<protein>
    <submittedName>
        <fullName evidence="4">Fe-S protein assembly co-chaperone HscB</fullName>
    </submittedName>
</protein>
<dbReference type="InterPro" id="IPR036386">
    <property type="entry name" value="HscB_C_sf"/>
</dbReference>
<comment type="similarity">
    <text evidence="1">Belongs to the HscB family.</text>
</comment>
<dbReference type="EMBL" id="DS022312">
    <property type="protein sequence ID" value="OAJ44540.1"/>
    <property type="molecule type" value="Genomic_DNA"/>
</dbReference>
<name>A0A177WYR9_BATDL</name>
<dbReference type="AlphaFoldDB" id="A0A177WYR9"/>
<proteinExistence type="inferred from homology"/>
<dbReference type="CDD" id="cd06257">
    <property type="entry name" value="DnaJ"/>
    <property type="match status" value="1"/>
</dbReference>
<accession>A0A177WYR9</accession>
<dbReference type="Pfam" id="PF00226">
    <property type="entry name" value="DnaJ"/>
    <property type="match status" value="1"/>
</dbReference>
<dbReference type="Gene3D" id="1.20.1280.20">
    <property type="entry name" value="HscB, C-terminal domain"/>
    <property type="match status" value="1"/>
</dbReference>
<organism evidence="4 5">
    <name type="scientific">Batrachochytrium dendrobatidis (strain JEL423)</name>
    <dbReference type="NCBI Taxonomy" id="403673"/>
    <lineage>
        <taxon>Eukaryota</taxon>
        <taxon>Fungi</taxon>
        <taxon>Fungi incertae sedis</taxon>
        <taxon>Chytridiomycota</taxon>
        <taxon>Chytridiomycota incertae sedis</taxon>
        <taxon>Chytridiomycetes</taxon>
        <taxon>Rhizophydiales</taxon>
        <taxon>Rhizophydiales incertae sedis</taxon>
        <taxon>Batrachochytrium</taxon>
    </lineage>
</organism>
<dbReference type="GO" id="GO:0005739">
    <property type="term" value="C:mitochondrion"/>
    <property type="evidence" value="ECO:0007669"/>
    <property type="project" value="TreeGrafter"/>
</dbReference>
<dbReference type="VEuPathDB" id="FungiDB:BDEG_27761"/>
<dbReference type="InterPro" id="IPR001623">
    <property type="entry name" value="DnaJ_domain"/>
</dbReference>
<dbReference type="GO" id="GO:0044571">
    <property type="term" value="P:[2Fe-2S] cluster assembly"/>
    <property type="evidence" value="ECO:0007669"/>
    <property type="project" value="InterPro"/>
</dbReference>
<sequence>MNARRWTIMINRMNMIRTTLYSRNTTSTIHTALQSFQKHSIASKPNTINHQRKPTVQTITPLPDNIDDSIQPELPGTHCWKCHHYEPPSLVDNSQQLQIPSRLFCKNTQCAVLQPLQRPPPNHFALLMPEKYSQLNDELLHNAFQVDLADLKRRYRGLQQMLHPDNFTTKSNQERLLSEEQSTLVNKAYQTLRDPLTRAQYMLDMYGVGISESTSINEPQFLAQIMDIQESIESAENDVQVINQIKSDNQVEIQKAEKSIAACFRQSDLDGAKQATIKMQYLRTIDTLINEKQ</sequence>
<dbReference type="NCBIfam" id="TIGR00714">
    <property type="entry name" value="hscB"/>
    <property type="match status" value="1"/>
</dbReference>
<reference evidence="4 5" key="2">
    <citation type="submission" date="2016-05" db="EMBL/GenBank/DDBJ databases">
        <title>Lineage-specific infection strategies underlie the spectrum of fungal disease in amphibians.</title>
        <authorList>
            <person name="Cuomo C.A."/>
            <person name="Farrer R.A."/>
            <person name="James T."/>
            <person name="Longcore J."/>
            <person name="Birren B."/>
        </authorList>
    </citation>
    <scope>NUCLEOTIDE SEQUENCE [LARGE SCALE GENOMIC DNA]</scope>
    <source>
        <strain evidence="4 5">JEL423</strain>
    </source>
</reference>
<evidence type="ECO:0000313" key="5">
    <source>
        <dbReference type="Proteomes" id="UP000077115"/>
    </source>
</evidence>
<evidence type="ECO:0000313" key="4">
    <source>
        <dbReference type="EMBL" id="OAJ44540.1"/>
    </source>
</evidence>
<gene>
    <name evidence="4" type="ORF">BDEG_27761</name>
</gene>